<keyword evidence="3" id="KW-0106">Calcium</keyword>
<keyword evidence="2" id="KW-0677">Repeat</keyword>
<comment type="caution">
    <text evidence="6">The sequence shown here is derived from an EMBL/GenBank/DDBJ whole genome shotgun (WGS) entry which is preliminary data.</text>
</comment>
<dbReference type="InterPro" id="IPR039647">
    <property type="entry name" value="EF_hand_pair_protein_CML-like"/>
</dbReference>
<organism evidence="6 7">
    <name type="scientific">Pythium oligandrum</name>
    <name type="common">Mycoparasitic fungus</name>
    <dbReference type="NCBI Taxonomy" id="41045"/>
    <lineage>
        <taxon>Eukaryota</taxon>
        <taxon>Sar</taxon>
        <taxon>Stramenopiles</taxon>
        <taxon>Oomycota</taxon>
        <taxon>Peronosporomycetes</taxon>
        <taxon>Pythiales</taxon>
        <taxon>Pythiaceae</taxon>
        <taxon>Pythium</taxon>
    </lineage>
</organism>
<dbReference type="SMART" id="SM00054">
    <property type="entry name" value="EFh"/>
    <property type="match status" value="4"/>
</dbReference>
<feature type="domain" description="EF-hand" evidence="5">
    <location>
        <begin position="329"/>
        <end position="364"/>
    </location>
</feature>
<dbReference type="PROSITE" id="PS50222">
    <property type="entry name" value="EF_HAND_2"/>
    <property type="match status" value="4"/>
</dbReference>
<dbReference type="OrthoDB" id="26525at2759"/>
<keyword evidence="1" id="KW-0479">Metal-binding</keyword>
<evidence type="ECO:0000313" key="6">
    <source>
        <dbReference type="EMBL" id="TMW63103.1"/>
    </source>
</evidence>
<name>A0A8K1FLW8_PYTOL</name>
<feature type="region of interest" description="Disordered" evidence="4">
    <location>
        <begin position="140"/>
        <end position="168"/>
    </location>
</feature>
<dbReference type="EMBL" id="SPLM01000072">
    <property type="protein sequence ID" value="TMW63103.1"/>
    <property type="molecule type" value="Genomic_DNA"/>
</dbReference>
<feature type="domain" description="EF-hand" evidence="5">
    <location>
        <begin position="367"/>
        <end position="402"/>
    </location>
</feature>
<dbReference type="InterPro" id="IPR018247">
    <property type="entry name" value="EF_Hand_1_Ca_BS"/>
</dbReference>
<dbReference type="PROSITE" id="PS00018">
    <property type="entry name" value="EF_HAND_1"/>
    <property type="match status" value="1"/>
</dbReference>
<protein>
    <recommendedName>
        <fullName evidence="5">EF-hand domain-containing protein</fullName>
    </recommendedName>
</protein>
<dbReference type="GO" id="GO:0005509">
    <property type="term" value="F:calcium ion binding"/>
    <property type="evidence" value="ECO:0007669"/>
    <property type="project" value="InterPro"/>
</dbReference>
<evidence type="ECO:0000259" key="5">
    <source>
        <dbReference type="PROSITE" id="PS50222"/>
    </source>
</evidence>
<evidence type="ECO:0000313" key="7">
    <source>
        <dbReference type="Proteomes" id="UP000794436"/>
    </source>
</evidence>
<evidence type="ECO:0000256" key="2">
    <source>
        <dbReference type="ARBA" id="ARBA00022737"/>
    </source>
</evidence>
<feature type="domain" description="EF-hand" evidence="5">
    <location>
        <begin position="229"/>
        <end position="264"/>
    </location>
</feature>
<feature type="region of interest" description="Disordered" evidence="4">
    <location>
        <begin position="486"/>
        <end position="511"/>
    </location>
</feature>
<reference evidence="6" key="1">
    <citation type="submission" date="2019-03" db="EMBL/GenBank/DDBJ databases">
        <title>Long read genome sequence of the mycoparasitic Pythium oligandrum ATCC 38472 isolated from sugarbeet rhizosphere.</title>
        <authorList>
            <person name="Gaulin E."/>
        </authorList>
    </citation>
    <scope>NUCLEOTIDE SEQUENCE</scope>
    <source>
        <strain evidence="6">ATCC 38472_TT</strain>
    </source>
</reference>
<dbReference type="InterPro" id="IPR011992">
    <property type="entry name" value="EF-hand-dom_pair"/>
</dbReference>
<proteinExistence type="predicted"/>
<dbReference type="Gene3D" id="1.10.238.10">
    <property type="entry name" value="EF-hand"/>
    <property type="match status" value="2"/>
</dbReference>
<dbReference type="AlphaFoldDB" id="A0A8K1FLW8"/>
<dbReference type="Pfam" id="PF13499">
    <property type="entry name" value="EF-hand_7"/>
    <property type="match status" value="2"/>
</dbReference>
<sequence length="687" mass="77513">MALQRKNFRCPRDGWNSPLPTQKAPGLVISHAELPPRQRKRLQVGSTNLSRSVSTPELSTPKAINPRTNADEEDISAAARRICETNIELIKASRATTSSDDKNRATMALERRRNSDLAVYTTQWKATMVNADNGKEVALRDGDSMTESPGKPHPGERNLNNPGEDHIDGQFRNSAELRAFLATRQKLYDAFVARYGSVRAVFRAFDNDANGMISSQRFKDMIEASEVELTPNEMSHMFQHVDLNGDNTIEFQEFAEMFTATHYAELASAFSPTRDTSLTSDPSSSFALKFRAPLDLSPRARERMKELRLKVNGELQRKHGRDVSVHGGKTENLLIYAFKQFDQDNDGFLSYDQVKNALGKEYLQLEMSPGEMDEMVRLIDRNSDEKISMKEFVQYLGAGDRELPTDLIDNGRKKELAALHFKGTVALTPREEVDPGYLERRNAPSSVEKKTLPVLESSGCMQEQLSRRIATSPVFRIPPQRAKTSAVLTSSRSTPTLEGISSGDGQVRKKALGPTLNPITLVSQDRFLYWRLQRTDWSRVGVGGDGVHPDTALFGNDFSTTAKEAFSPIHRGVNSGDVFRDQIPTSTAEAAVRESRRQARFTRTQALLEEMEATRLQDERLTDWKGRAKVRQGAERRFLYLDRIHDQENRVAMREQQMQKRHGGVRFHHMWAGSPDSQFNRQDGFTS</sequence>
<dbReference type="SUPFAM" id="SSF47473">
    <property type="entry name" value="EF-hand"/>
    <property type="match status" value="1"/>
</dbReference>
<evidence type="ECO:0000256" key="1">
    <source>
        <dbReference type="ARBA" id="ARBA00022723"/>
    </source>
</evidence>
<feature type="compositionally biased region" description="Polar residues" evidence="4">
    <location>
        <begin position="486"/>
        <end position="496"/>
    </location>
</feature>
<feature type="compositionally biased region" description="Polar residues" evidence="4">
    <location>
        <begin position="44"/>
        <end position="58"/>
    </location>
</feature>
<feature type="domain" description="EF-hand" evidence="5">
    <location>
        <begin position="193"/>
        <end position="228"/>
    </location>
</feature>
<dbReference type="Proteomes" id="UP000794436">
    <property type="component" value="Unassembled WGS sequence"/>
</dbReference>
<dbReference type="PANTHER" id="PTHR10891">
    <property type="entry name" value="EF-HAND CALCIUM-BINDING DOMAIN CONTAINING PROTEIN"/>
    <property type="match status" value="1"/>
</dbReference>
<keyword evidence="7" id="KW-1185">Reference proteome</keyword>
<dbReference type="InterPro" id="IPR002048">
    <property type="entry name" value="EF_hand_dom"/>
</dbReference>
<gene>
    <name evidence="6" type="ORF">Poli38472_002044</name>
</gene>
<dbReference type="CDD" id="cd00051">
    <property type="entry name" value="EFh"/>
    <property type="match status" value="2"/>
</dbReference>
<accession>A0A8K1FLW8</accession>
<feature type="region of interest" description="Disordered" evidence="4">
    <location>
        <begin position="1"/>
        <end position="67"/>
    </location>
</feature>
<evidence type="ECO:0000256" key="4">
    <source>
        <dbReference type="SAM" id="MobiDB-lite"/>
    </source>
</evidence>
<evidence type="ECO:0000256" key="3">
    <source>
        <dbReference type="ARBA" id="ARBA00022837"/>
    </source>
</evidence>